<dbReference type="RefSeq" id="WP_189987425.1">
    <property type="nucleotide sequence ID" value="NZ_BMZS01000001.1"/>
</dbReference>
<evidence type="ECO:0000313" key="1">
    <source>
        <dbReference type="EMBL" id="GHD41555.1"/>
    </source>
</evidence>
<protein>
    <submittedName>
        <fullName evidence="1">Uncharacterized protein</fullName>
    </submittedName>
</protein>
<dbReference type="Proteomes" id="UP000630353">
    <property type="component" value="Unassembled WGS sequence"/>
</dbReference>
<gene>
    <name evidence="1" type="ORF">GCM10017083_06140</name>
</gene>
<comment type="caution">
    <text evidence="1">The sequence shown here is derived from an EMBL/GenBank/DDBJ whole genome shotgun (WGS) entry which is preliminary data.</text>
</comment>
<evidence type="ECO:0000313" key="2">
    <source>
        <dbReference type="Proteomes" id="UP000630353"/>
    </source>
</evidence>
<dbReference type="EMBL" id="BMZS01000001">
    <property type="protein sequence ID" value="GHD41555.1"/>
    <property type="molecule type" value="Genomic_DNA"/>
</dbReference>
<sequence length="90" mass="9892">MTETHEPLILDLVAWVAERPRPYAEVMDAWRTSCPRLPVWEDAVDRGLVRRIARHGSGPVVEATAAGLAKLCAAGRLPRPTVSRPPRPAC</sequence>
<name>A0A918XNN7_9PROT</name>
<reference evidence="1" key="1">
    <citation type="journal article" date="2014" name="Int. J. Syst. Evol. Microbiol.">
        <title>Complete genome sequence of Corynebacterium casei LMG S-19264T (=DSM 44701T), isolated from a smear-ripened cheese.</title>
        <authorList>
            <consortium name="US DOE Joint Genome Institute (JGI-PGF)"/>
            <person name="Walter F."/>
            <person name="Albersmeier A."/>
            <person name="Kalinowski J."/>
            <person name="Ruckert C."/>
        </authorList>
    </citation>
    <scope>NUCLEOTIDE SEQUENCE</scope>
    <source>
        <strain evidence="1">KCTC 42651</strain>
    </source>
</reference>
<accession>A0A918XNN7</accession>
<proteinExistence type="predicted"/>
<keyword evidence="2" id="KW-1185">Reference proteome</keyword>
<dbReference type="AlphaFoldDB" id="A0A918XNN7"/>
<organism evidence="1 2">
    <name type="scientific">Thalassobaculum fulvum</name>
    <dbReference type="NCBI Taxonomy" id="1633335"/>
    <lineage>
        <taxon>Bacteria</taxon>
        <taxon>Pseudomonadati</taxon>
        <taxon>Pseudomonadota</taxon>
        <taxon>Alphaproteobacteria</taxon>
        <taxon>Rhodospirillales</taxon>
        <taxon>Thalassobaculaceae</taxon>
        <taxon>Thalassobaculum</taxon>
    </lineage>
</organism>
<reference evidence="1" key="2">
    <citation type="submission" date="2020-09" db="EMBL/GenBank/DDBJ databases">
        <authorList>
            <person name="Sun Q."/>
            <person name="Kim S."/>
        </authorList>
    </citation>
    <scope>NUCLEOTIDE SEQUENCE</scope>
    <source>
        <strain evidence="1">KCTC 42651</strain>
    </source>
</reference>